<dbReference type="OrthoDB" id="10865at2157"/>
<dbReference type="GeneID" id="60423004"/>
<evidence type="ECO:0000313" key="3">
    <source>
        <dbReference type="Proteomes" id="UP000058925"/>
    </source>
</evidence>
<evidence type="ECO:0008006" key="4">
    <source>
        <dbReference type="Google" id="ProtNLM"/>
    </source>
</evidence>
<name>A0A654M2S4_9ARCH</name>
<reference evidence="3" key="1">
    <citation type="submission" date="2015-10" db="EMBL/GenBank/DDBJ databases">
        <title>Niche specialization of a soil ammonia-oxidizing archaeon, Candidatus Nitrosocosmicus oleophilus.</title>
        <authorList>
            <person name="Jung M.-Y."/>
            <person name="Rhee S.-K."/>
        </authorList>
    </citation>
    <scope>NUCLEOTIDE SEQUENCE [LARGE SCALE GENOMIC DNA]</scope>
    <source>
        <strain evidence="3">MY3</strain>
    </source>
</reference>
<feature type="compositionally biased region" description="Low complexity" evidence="1">
    <location>
        <begin position="9"/>
        <end position="21"/>
    </location>
</feature>
<sequence>MKGLDGKINSNRYRSDNSNNNTKAPLRRNGTKDQSGQKNAAVHEKRTTYFSKPLANSGDEYEEDRSRTQENLGNSRQKSQQQQQNPFMDQEKIRARNNLLRQFFPDILKAIGNKAIKDSPPTLKELESYLQEYFNELQKRKIADEKTKAQDHLSRSNKHALSNQEQDNNGPDRARYLKGQDESSGSVTTTSQKKYSLNFNFTEHTFSDNNMPIVTELIKKGYLVDSDKWLNKKGFLKIGQQILAEIIKTLKSDKIGMHETKFAGYGSMVQETSKKYEYGNEISNINVNSTIRNFVERYYEDHHQSNDDIHNRIEFPLDISYEDIEIYDTLEEIQVATVYCIDLSSTMKYSSMYNDLSRIEASKRALWSLFILNKKFFPLDSIHTIGFGSIASRINPMDIPFLKTFEPNADFLHYTNYQAAYRFAKRILKKDGAKNKRIVMITDGHPSACFIDTKNEKDKIMKQRPYSHFYIPDKDRIGSQNSENNRIKFDIHDKQTVYLCYRYRQIDQYIGEQTIKEAKKLKKEGIDLDTIMVSEEDTLLDFVNELARSVDGKSIYINPKEIDRVLINDYLSNKKKLIRK</sequence>
<protein>
    <recommendedName>
        <fullName evidence="4">VWFA domain-containing protein</fullName>
    </recommendedName>
</protein>
<feature type="region of interest" description="Disordered" evidence="1">
    <location>
        <begin position="145"/>
        <end position="189"/>
    </location>
</feature>
<dbReference type="RefSeq" id="WP_196816417.1">
    <property type="nucleotide sequence ID" value="NZ_CP012850.1"/>
</dbReference>
<dbReference type="KEGG" id="taa:NMY3_03144"/>
<feature type="compositionally biased region" description="Polar residues" evidence="1">
    <location>
        <begin position="159"/>
        <end position="169"/>
    </location>
</feature>
<accession>A0A654M2S4</accession>
<dbReference type="Gene3D" id="3.40.50.410">
    <property type="entry name" value="von Willebrand factor, type A domain"/>
    <property type="match status" value="1"/>
</dbReference>
<dbReference type="SUPFAM" id="SSF53300">
    <property type="entry name" value="vWA-like"/>
    <property type="match status" value="1"/>
</dbReference>
<dbReference type="EMBL" id="CP012850">
    <property type="protein sequence ID" value="ALI37330.1"/>
    <property type="molecule type" value="Genomic_DNA"/>
</dbReference>
<proteinExistence type="predicted"/>
<dbReference type="InterPro" id="IPR036465">
    <property type="entry name" value="vWFA_dom_sf"/>
</dbReference>
<dbReference type="AlphaFoldDB" id="A0A654M2S4"/>
<evidence type="ECO:0000256" key="1">
    <source>
        <dbReference type="SAM" id="MobiDB-lite"/>
    </source>
</evidence>
<dbReference type="Proteomes" id="UP000058925">
    <property type="component" value="Chromosome"/>
</dbReference>
<feature type="compositionally biased region" description="Polar residues" evidence="1">
    <location>
        <begin position="69"/>
        <end position="79"/>
    </location>
</feature>
<feature type="compositionally biased region" description="Basic and acidic residues" evidence="1">
    <location>
        <begin position="145"/>
        <end position="154"/>
    </location>
</feature>
<feature type="region of interest" description="Disordered" evidence="1">
    <location>
        <begin position="1"/>
        <end position="87"/>
    </location>
</feature>
<gene>
    <name evidence="2" type="ORF">NMY3_03144</name>
</gene>
<keyword evidence="3" id="KW-1185">Reference proteome</keyword>
<organism evidence="2 3">
    <name type="scientific">Candidatus Nitrosocosmicus oleophilus</name>
    <dbReference type="NCBI Taxonomy" id="1353260"/>
    <lineage>
        <taxon>Archaea</taxon>
        <taxon>Nitrososphaerota</taxon>
        <taxon>Nitrososphaeria</taxon>
        <taxon>Nitrososphaerales</taxon>
        <taxon>Nitrososphaeraceae</taxon>
        <taxon>Candidatus Nitrosocosmicus</taxon>
    </lineage>
</organism>
<feature type="compositionally biased region" description="Basic and acidic residues" evidence="1">
    <location>
        <begin position="170"/>
        <end position="181"/>
    </location>
</feature>
<evidence type="ECO:0000313" key="2">
    <source>
        <dbReference type="EMBL" id="ALI37330.1"/>
    </source>
</evidence>